<gene>
    <name evidence="1" type="ORF">GLOINDRAFT_20884</name>
</gene>
<organism evidence="1">
    <name type="scientific">Rhizophagus irregularis (strain DAOM 181602 / DAOM 197198 / MUCL 43194)</name>
    <name type="common">Arbuscular mycorrhizal fungus</name>
    <name type="synonym">Glomus intraradices</name>
    <dbReference type="NCBI Taxonomy" id="747089"/>
    <lineage>
        <taxon>Eukaryota</taxon>
        <taxon>Fungi</taxon>
        <taxon>Fungi incertae sedis</taxon>
        <taxon>Mucoromycota</taxon>
        <taxon>Glomeromycotina</taxon>
        <taxon>Glomeromycetes</taxon>
        <taxon>Glomerales</taxon>
        <taxon>Glomeraceae</taxon>
        <taxon>Rhizophagus</taxon>
    </lineage>
</organism>
<protein>
    <submittedName>
        <fullName evidence="1">Uncharacterized protein</fullName>
    </submittedName>
</protein>
<evidence type="ECO:0000313" key="1">
    <source>
        <dbReference type="EMBL" id="ESA18271.1"/>
    </source>
</evidence>
<sequence>MFSSFLEILVKNKEVLYEVMVHFAEAISLKGSFTEGTFRQKDILPKVHFIESISPNRPFR</sequence>
<dbReference type="EMBL" id="KI279370">
    <property type="protein sequence ID" value="ESA18271.1"/>
    <property type="molecule type" value="Genomic_DNA"/>
</dbReference>
<dbReference type="AlphaFoldDB" id="U9URQ7"/>
<reference evidence="1" key="1">
    <citation type="submission" date="2013-07" db="EMBL/GenBank/DDBJ databases">
        <title>The genome of an arbuscular mycorrhizal fungus provides insights into the evolution of the oldest plant symbiosis.</title>
        <authorList>
            <consortium name="DOE Joint Genome Institute"/>
            <person name="Tisserant E."/>
            <person name="Malbreil M."/>
            <person name="Kuo A."/>
            <person name="Kohler A."/>
            <person name="Symeonidi A."/>
            <person name="Balestrini R."/>
            <person name="Charron P."/>
            <person name="Duensing N."/>
            <person name="Frei-dit-Frey N."/>
            <person name="Gianinazzi-Pearson V."/>
            <person name="Gilbert B."/>
            <person name="Handa Y."/>
            <person name="Hijri M."/>
            <person name="Kaul R."/>
            <person name="Kawaguchi M."/>
            <person name="Krajinski F."/>
            <person name="Lammers P."/>
            <person name="Lapierre D."/>
            <person name="Masclaux F.G."/>
            <person name="Murat C."/>
            <person name="Morin E."/>
            <person name="Ndikumana S."/>
            <person name="Pagni M."/>
            <person name="Petitpierre D."/>
            <person name="Requena N."/>
            <person name="Rosikiewicz P."/>
            <person name="Riley R."/>
            <person name="Saito K."/>
            <person name="San Clemente H."/>
            <person name="Shapiro H."/>
            <person name="van Tuinen D."/>
            <person name="Becard G."/>
            <person name="Bonfante P."/>
            <person name="Paszkowski U."/>
            <person name="Shachar-Hill Y."/>
            <person name="Young J.P."/>
            <person name="Sanders I.R."/>
            <person name="Henrissat B."/>
            <person name="Rensing S.A."/>
            <person name="Grigoriev I.V."/>
            <person name="Corradi N."/>
            <person name="Roux C."/>
            <person name="Martin F."/>
        </authorList>
    </citation>
    <scope>NUCLEOTIDE SEQUENCE</scope>
    <source>
        <strain evidence="1">DAOM 197198</strain>
    </source>
</reference>
<proteinExistence type="predicted"/>
<name>U9URQ7_RHIID</name>
<dbReference type="HOGENOM" id="CLU_2942903_0_0_1"/>
<accession>U9URQ7</accession>